<sequence>MRKSQRVSKTSLREIDTVQKLISEDTAIVVMDCYDISKWSDSVFACARVFQIE</sequence>
<dbReference type="EMBL" id="KE345247">
    <property type="protein sequence ID" value="EXB96703.1"/>
    <property type="molecule type" value="Genomic_DNA"/>
</dbReference>
<dbReference type="AlphaFoldDB" id="W9RLX4"/>
<organism evidence="1 2">
    <name type="scientific">Morus notabilis</name>
    <dbReference type="NCBI Taxonomy" id="981085"/>
    <lineage>
        <taxon>Eukaryota</taxon>
        <taxon>Viridiplantae</taxon>
        <taxon>Streptophyta</taxon>
        <taxon>Embryophyta</taxon>
        <taxon>Tracheophyta</taxon>
        <taxon>Spermatophyta</taxon>
        <taxon>Magnoliopsida</taxon>
        <taxon>eudicotyledons</taxon>
        <taxon>Gunneridae</taxon>
        <taxon>Pentapetalae</taxon>
        <taxon>rosids</taxon>
        <taxon>fabids</taxon>
        <taxon>Rosales</taxon>
        <taxon>Moraceae</taxon>
        <taxon>Moreae</taxon>
        <taxon>Morus</taxon>
    </lineage>
</organism>
<proteinExistence type="predicted"/>
<accession>W9RLX4</accession>
<gene>
    <name evidence="1" type="ORF">L484_011744</name>
</gene>
<dbReference type="Proteomes" id="UP000030645">
    <property type="component" value="Unassembled WGS sequence"/>
</dbReference>
<protein>
    <submittedName>
        <fullName evidence="1">Uncharacterized protein</fullName>
    </submittedName>
</protein>
<evidence type="ECO:0000313" key="2">
    <source>
        <dbReference type="Proteomes" id="UP000030645"/>
    </source>
</evidence>
<evidence type="ECO:0000313" key="1">
    <source>
        <dbReference type="EMBL" id="EXB96703.1"/>
    </source>
</evidence>
<keyword evidence="2" id="KW-1185">Reference proteome</keyword>
<name>W9RLX4_9ROSA</name>
<reference evidence="2" key="1">
    <citation type="submission" date="2013-01" db="EMBL/GenBank/DDBJ databases">
        <title>Draft Genome Sequence of a Mulberry Tree, Morus notabilis C.K. Schneid.</title>
        <authorList>
            <person name="He N."/>
            <person name="Zhao S."/>
        </authorList>
    </citation>
    <scope>NUCLEOTIDE SEQUENCE</scope>
</reference>